<dbReference type="GO" id="GO:0006355">
    <property type="term" value="P:regulation of DNA-templated transcription"/>
    <property type="evidence" value="ECO:0007669"/>
    <property type="project" value="InterPro"/>
</dbReference>
<keyword evidence="3" id="KW-0812">Transmembrane</keyword>
<dbReference type="AlphaFoldDB" id="A0A1C7H315"/>
<keyword evidence="3" id="KW-0472">Membrane</keyword>
<dbReference type="GO" id="GO:0000160">
    <property type="term" value="P:phosphorelay signal transduction system"/>
    <property type="evidence" value="ECO:0007669"/>
    <property type="project" value="InterPro"/>
</dbReference>
<evidence type="ECO:0000313" key="5">
    <source>
        <dbReference type="EMBL" id="ANU57937.1"/>
    </source>
</evidence>
<evidence type="ECO:0000313" key="6">
    <source>
        <dbReference type="Proteomes" id="UP000092631"/>
    </source>
</evidence>
<organism evidence="5 6">
    <name type="scientific">Bacteroides caecimuris</name>
    <dbReference type="NCBI Taxonomy" id="1796613"/>
    <lineage>
        <taxon>Bacteria</taxon>
        <taxon>Pseudomonadati</taxon>
        <taxon>Bacteroidota</taxon>
        <taxon>Bacteroidia</taxon>
        <taxon>Bacteroidales</taxon>
        <taxon>Bacteroidaceae</taxon>
        <taxon>Bacteroides</taxon>
    </lineage>
</organism>
<dbReference type="KEGG" id="bcae:A4V03_10415"/>
<dbReference type="InterPro" id="IPR016032">
    <property type="entry name" value="Sig_transdc_resp-reg_C-effctor"/>
</dbReference>
<dbReference type="InterPro" id="IPR036388">
    <property type="entry name" value="WH-like_DNA-bd_sf"/>
</dbReference>
<dbReference type="Pfam" id="PF00486">
    <property type="entry name" value="Trans_reg_C"/>
    <property type="match status" value="1"/>
</dbReference>
<accession>A0A1C7H315</accession>
<name>A0A1C7H315_9BACE</name>
<dbReference type="SUPFAM" id="SSF46894">
    <property type="entry name" value="C-terminal effector domain of the bipartite response regulators"/>
    <property type="match status" value="1"/>
</dbReference>
<gene>
    <name evidence="5" type="ORF">A4V03_10415</name>
</gene>
<feature type="transmembrane region" description="Helical" evidence="3">
    <location>
        <begin position="196"/>
        <end position="218"/>
    </location>
</feature>
<dbReference type="Gene3D" id="1.10.10.10">
    <property type="entry name" value="Winged helix-like DNA-binding domain superfamily/Winged helix DNA-binding domain"/>
    <property type="match status" value="1"/>
</dbReference>
<reference evidence="6" key="1">
    <citation type="submission" date="2016-04" db="EMBL/GenBank/DDBJ databases">
        <title>Complete Genome Sequences of Twelve Strains of a Stable Defined Moderately Diverse Mouse Microbiota 2 (sDMDMm2).</title>
        <authorList>
            <person name="Uchimura Y."/>
            <person name="Wyss M."/>
            <person name="Brugiroux S."/>
            <person name="Limenitakis J.P."/>
            <person name="Stecher B."/>
            <person name="McCoy K.D."/>
            <person name="Macpherson A.J."/>
        </authorList>
    </citation>
    <scope>NUCLEOTIDE SEQUENCE [LARGE SCALE GENOMIC DNA]</scope>
    <source>
        <strain evidence="6">I48</strain>
    </source>
</reference>
<evidence type="ECO:0000256" key="1">
    <source>
        <dbReference type="ARBA" id="ARBA00023125"/>
    </source>
</evidence>
<keyword evidence="3" id="KW-1133">Transmembrane helix</keyword>
<dbReference type="OrthoDB" id="1049741at2"/>
<keyword evidence="6" id="KW-1185">Reference proteome</keyword>
<dbReference type="GO" id="GO:0003677">
    <property type="term" value="F:DNA binding"/>
    <property type="evidence" value="ECO:0007669"/>
    <property type="project" value="UniProtKB-UniRule"/>
</dbReference>
<feature type="domain" description="OmpR/PhoB-type" evidence="4">
    <location>
        <begin position="234"/>
        <end position="332"/>
    </location>
</feature>
<evidence type="ECO:0000256" key="3">
    <source>
        <dbReference type="SAM" id="Phobius"/>
    </source>
</evidence>
<proteinExistence type="predicted"/>
<dbReference type="PROSITE" id="PS51755">
    <property type="entry name" value="OMPR_PHOB"/>
    <property type="match status" value="1"/>
</dbReference>
<evidence type="ECO:0000256" key="2">
    <source>
        <dbReference type="PROSITE-ProRule" id="PRU01091"/>
    </source>
</evidence>
<dbReference type="InterPro" id="IPR001867">
    <property type="entry name" value="OmpR/PhoB-type_DNA-bd"/>
</dbReference>
<protein>
    <recommendedName>
        <fullName evidence="4">OmpR/PhoB-type domain-containing protein</fullName>
    </recommendedName>
</protein>
<feature type="DNA-binding region" description="OmpR/PhoB-type" evidence="2">
    <location>
        <begin position="234"/>
        <end position="332"/>
    </location>
</feature>
<evidence type="ECO:0000259" key="4">
    <source>
        <dbReference type="PROSITE" id="PS51755"/>
    </source>
</evidence>
<keyword evidence="1 2" id="KW-0238">DNA-binding</keyword>
<sequence>MDPDRRMALLFFILMIILVVTLERMLYASGEVALANKTRITLLETIEDGFNAQYKALGLYEAGYKMEPNRNFEHCTITSSKGKKVKDIVVEENKVVVSSDIDTGISHTVLAEEGIDADACLSLWSKKLSAANIVSCHALRIHIHTDSAYVLACGDSTLFLPEYKKISSFYSGLSNEIEVEPFIRYSWLTVLKNTSITMVVIVELIILVLLFVCFIYYLRKRIKKSIPSVTDISQLNIKIANLRYVYSSHEFYTDDNRKIRITSQPASLLLLLLKAPNHTMTKEEIISCFWRSEDRGVEGRLRRVVSDLRCILREESVNISIKSSGNSYSLIV</sequence>
<dbReference type="EMBL" id="CP015401">
    <property type="protein sequence ID" value="ANU57937.1"/>
    <property type="molecule type" value="Genomic_DNA"/>
</dbReference>
<dbReference type="Proteomes" id="UP000092631">
    <property type="component" value="Chromosome"/>
</dbReference>